<keyword evidence="4 7" id="KW-0812">Transmembrane</keyword>
<evidence type="ECO:0000256" key="2">
    <source>
        <dbReference type="ARBA" id="ARBA00022475"/>
    </source>
</evidence>
<sequence length="211" mass="23647">MTHFTNKPKDSEISLTACHDCDLLFPMPHLQKGEKALCPRCGALVLERKSCSLDYPLALALTSLVLFIIANVNTLMKMNVGGRSESETIISGVNELYAQGYWEIAALVFIVSILAPLLKILCVFYVLMPLKFNIRLRYAKQAFRFYEILHPWAMTEVYMLGILVAIVKLADLATINTGIALYAFAALIPFMAATDSTLDDHEIWERLEPSD</sequence>
<reference evidence="8 9" key="1">
    <citation type="journal article" date="2018" name="Aquat. Microb. Ecol.">
        <title>Gammaproteobacterial methanotrophs dominate.</title>
        <authorList>
            <person name="Rissanen A.J."/>
            <person name="Saarenheimo J."/>
            <person name="Tiirola M."/>
            <person name="Peura S."/>
            <person name="Aalto S.L."/>
            <person name="Karvinen A."/>
            <person name="Nykanen H."/>
        </authorList>
    </citation>
    <scope>NUCLEOTIDE SEQUENCE [LARGE SCALE GENOMIC DNA]</scope>
    <source>
        <strain evidence="8">AMbin10</strain>
    </source>
</reference>
<keyword evidence="2" id="KW-1003">Cell membrane</keyword>
<dbReference type="AlphaFoldDB" id="A0A2W4QVS7"/>
<evidence type="ECO:0000256" key="7">
    <source>
        <dbReference type="SAM" id="Phobius"/>
    </source>
</evidence>
<dbReference type="InterPro" id="IPR007498">
    <property type="entry name" value="PqiA-like"/>
</dbReference>
<feature type="transmembrane region" description="Helical" evidence="7">
    <location>
        <begin position="148"/>
        <end position="167"/>
    </location>
</feature>
<dbReference type="PANTHER" id="PTHR30462">
    <property type="entry name" value="INTERMEMBRANE TRANSPORT PROTEIN PQIB-RELATED"/>
    <property type="match status" value="1"/>
</dbReference>
<evidence type="ECO:0000313" key="9">
    <source>
        <dbReference type="Proteomes" id="UP000249396"/>
    </source>
</evidence>
<evidence type="ECO:0000256" key="1">
    <source>
        <dbReference type="ARBA" id="ARBA00004533"/>
    </source>
</evidence>
<dbReference type="PANTHER" id="PTHR30462:SF3">
    <property type="entry name" value="INTERMEMBRANE TRANSPORT PROTEIN PQIA"/>
    <property type="match status" value="1"/>
</dbReference>
<feature type="transmembrane region" description="Helical" evidence="7">
    <location>
        <begin position="104"/>
        <end position="127"/>
    </location>
</feature>
<dbReference type="Proteomes" id="UP000249396">
    <property type="component" value="Unassembled WGS sequence"/>
</dbReference>
<protein>
    <submittedName>
        <fullName evidence="8">Paraquat-inducible protein A</fullName>
    </submittedName>
</protein>
<accession>A0A2W4QVS7</accession>
<evidence type="ECO:0000256" key="6">
    <source>
        <dbReference type="ARBA" id="ARBA00023136"/>
    </source>
</evidence>
<feature type="transmembrane region" description="Helical" evidence="7">
    <location>
        <begin position="57"/>
        <end position="76"/>
    </location>
</feature>
<evidence type="ECO:0000313" key="8">
    <source>
        <dbReference type="EMBL" id="PZN71988.1"/>
    </source>
</evidence>
<keyword evidence="5 7" id="KW-1133">Transmembrane helix</keyword>
<keyword evidence="3" id="KW-0997">Cell inner membrane</keyword>
<keyword evidence="6 7" id="KW-0472">Membrane</keyword>
<evidence type="ECO:0000256" key="5">
    <source>
        <dbReference type="ARBA" id="ARBA00022989"/>
    </source>
</evidence>
<evidence type="ECO:0000256" key="4">
    <source>
        <dbReference type="ARBA" id="ARBA00022692"/>
    </source>
</evidence>
<comment type="subcellular location">
    <subcellularLocation>
        <location evidence="1">Cell inner membrane</location>
    </subcellularLocation>
</comment>
<gene>
    <name evidence="8" type="ORF">DM484_25190</name>
</gene>
<feature type="transmembrane region" description="Helical" evidence="7">
    <location>
        <begin position="173"/>
        <end position="193"/>
    </location>
</feature>
<comment type="caution">
    <text evidence="8">The sequence shown here is derived from an EMBL/GenBank/DDBJ whole genome shotgun (WGS) entry which is preliminary data.</text>
</comment>
<dbReference type="InterPro" id="IPR051800">
    <property type="entry name" value="PqiA-PqiB_transport"/>
</dbReference>
<proteinExistence type="predicted"/>
<name>A0A2W4QVS7_9GAMM</name>
<dbReference type="GO" id="GO:0005886">
    <property type="term" value="C:plasma membrane"/>
    <property type="evidence" value="ECO:0007669"/>
    <property type="project" value="UniProtKB-SubCell"/>
</dbReference>
<dbReference type="Pfam" id="PF04403">
    <property type="entry name" value="PqiA"/>
    <property type="match status" value="1"/>
</dbReference>
<dbReference type="EMBL" id="QJPH01000503">
    <property type="protein sequence ID" value="PZN71988.1"/>
    <property type="molecule type" value="Genomic_DNA"/>
</dbReference>
<evidence type="ECO:0000256" key="3">
    <source>
        <dbReference type="ARBA" id="ARBA00022519"/>
    </source>
</evidence>
<organism evidence="8 9">
    <name type="scientific">Candidatus Methylumidiphilus alinenensis</name>
    <dbReference type="NCBI Taxonomy" id="2202197"/>
    <lineage>
        <taxon>Bacteria</taxon>
        <taxon>Pseudomonadati</taxon>
        <taxon>Pseudomonadota</taxon>
        <taxon>Gammaproteobacteria</taxon>
        <taxon>Methylococcales</taxon>
        <taxon>Candidatus Methylumidiphilus</taxon>
    </lineage>
</organism>